<name>A0A5C3KBN0_COPMA</name>
<proteinExistence type="predicted"/>
<keyword evidence="2" id="KW-0812">Transmembrane</keyword>
<dbReference type="Proteomes" id="UP000307440">
    <property type="component" value="Unassembled WGS sequence"/>
</dbReference>
<feature type="transmembrane region" description="Helical" evidence="2">
    <location>
        <begin position="25"/>
        <end position="47"/>
    </location>
</feature>
<reference evidence="3 4" key="1">
    <citation type="journal article" date="2019" name="Nat. Ecol. Evol.">
        <title>Megaphylogeny resolves global patterns of mushroom evolution.</title>
        <authorList>
            <person name="Varga T."/>
            <person name="Krizsan K."/>
            <person name="Foldi C."/>
            <person name="Dima B."/>
            <person name="Sanchez-Garcia M."/>
            <person name="Sanchez-Ramirez S."/>
            <person name="Szollosi G.J."/>
            <person name="Szarkandi J.G."/>
            <person name="Papp V."/>
            <person name="Albert L."/>
            <person name="Andreopoulos W."/>
            <person name="Angelini C."/>
            <person name="Antonin V."/>
            <person name="Barry K.W."/>
            <person name="Bougher N.L."/>
            <person name="Buchanan P."/>
            <person name="Buyck B."/>
            <person name="Bense V."/>
            <person name="Catcheside P."/>
            <person name="Chovatia M."/>
            <person name="Cooper J."/>
            <person name="Damon W."/>
            <person name="Desjardin D."/>
            <person name="Finy P."/>
            <person name="Geml J."/>
            <person name="Haridas S."/>
            <person name="Hughes K."/>
            <person name="Justo A."/>
            <person name="Karasinski D."/>
            <person name="Kautmanova I."/>
            <person name="Kiss B."/>
            <person name="Kocsube S."/>
            <person name="Kotiranta H."/>
            <person name="LaButti K.M."/>
            <person name="Lechner B.E."/>
            <person name="Liimatainen K."/>
            <person name="Lipzen A."/>
            <person name="Lukacs Z."/>
            <person name="Mihaltcheva S."/>
            <person name="Morgado L.N."/>
            <person name="Niskanen T."/>
            <person name="Noordeloos M.E."/>
            <person name="Ohm R.A."/>
            <person name="Ortiz-Santana B."/>
            <person name="Ovrebo C."/>
            <person name="Racz N."/>
            <person name="Riley R."/>
            <person name="Savchenko A."/>
            <person name="Shiryaev A."/>
            <person name="Soop K."/>
            <person name="Spirin V."/>
            <person name="Szebenyi C."/>
            <person name="Tomsovsky M."/>
            <person name="Tulloss R.E."/>
            <person name="Uehling J."/>
            <person name="Grigoriev I.V."/>
            <person name="Vagvolgyi C."/>
            <person name="Papp T."/>
            <person name="Martin F.M."/>
            <person name="Miettinen O."/>
            <person name="Hibbett D.S."/>
            <person name="Nagy L.G."/>
        </authorList>
    </citation>
    <scope>NUCLEOTIDE SEQUENCE [LARGE SCALE GENOMIC DNA]</scope>
    <source>
        <strain evidence="3 4">CBS 121175</strain>
    </source>
</reference>
<evidence type="ECO:0000256" key="2">
    <source>
        <dbReference type="SAM" id="Phobius"/>
    </source>
</evidence>
<keyword evidence="2" id="KW-0472">Membrane</keyword>
<organism evidence="3 4">
    <name type="scientific">Coprinopsis marcescibilis</name>
    <name type="common">Agaric fungus</name>
    <name type="synonym">Psathyrella marcescibilis</name>
    <dbReference type="NCBI Taxonomy" id="230819"/>
    <lineage>
        <taxon>Eukaryota</taxon>
        <taxon>Fungi</taxon>
        <taxon>Dikarya</taxon>
        <taxon>Basidiomycota</taxon>
        <taxon>Agaricomycotina</taxon>
        <taxon>Agaricomycetes</taxon>
        <taxon>Agaricomycetidae</taxon>
        <taxon>Agaricales</taxon>
        <taxon>Agaricineae</taxon>
        <taxon>Psathyrellaceae</taxon>
        <taxon>Coprinopsis</taxon>
    </lineage>
</organism>
<keyword evidence="2" id="KW-1133">Transmembrane helix</keyword>
<evidence type="ECO:0000313" key="4">
    <source>
        <dbReference type="Proteomes" id="UP000307440"/>
    </source>
</evidence>
<evidence type="ECO:0000313" key="3">
    <source>
        <dbReference type="EMBL" id="TFK17043.1"/>
    </source>
</evidence>
<dbReference type="EMBL" id="ML210578">
    <property type="protein sequence ID" value="TFK17043.1"/>
    <property type="molecule type" value="Genomic_DNA"/>
</dbReference>
<dbReference type="AlphaFoldDB" id="A0A5C3KBN0"/>
<protein>
    <submittedName>
        <fullName evidence="3">Uncharacterized protein</fullName>
    </submittedName>
</protein>
<sequence>MLTINYPPRNPIYRILRTWKPPRRLSCTVTLLLPYVLHIILVLSANIPPPSLDRLWTSSQTRYSAHRSPAHPSLSDHRTSTIPQAADDFSVPGTRSETTQRYIPRVNTQLWQTHWEQIC</sequence>
<gene>
    <name evidence="3" type="ORF">FA15DRAFT_365752</name>
</gene>
<keyword evidence="4" id="KW-1185">Reference proteome</keyword>
<feature type="region of interest" description="Disordered" evidence="1">
    <location>
        <begin position="65"/>
        <end position="96"/>
    </location>
</feature>
<accession>A0A5C3KBN0</accession>
<evidence type="ECO:0000256" key="1">
    <source>
        <dbReference type="SAM" id="MobiDB-lite"/>
    </source>
</evidence>